<comment type="caution">
    <text evidence="1">The sequence shown here is derived from an EMBL/GenBank/DDBJ whole genome shotgun (WGS) entry which is preliminary data.</text>
</comment>
<gene>
    <name evidence="1" type="ORF">ExPECSC038_04938</name>
</gene>
<evidence type="ECO:0000313" key="2">
    <source>
        <dbReference type="Proteomes" id="UP000300926"/>
    </source>
</evidence>
<dbReference type="RefSeq" id="WP_001138658.1">
    <property type="nucleotide sequence ID" value="NZ_BDRW01000008.1"/>
</dbReference>
<dbReference type="AlphaFoldDB" id="A0A232Q1F2"/>
<accession>A0A232Q1F2</accession>
<dbReference type="Pfam" id="PF11340">
    <property type="entry name" value="DUF3142"/>
    <property type="match status" value="1"/>
</dbReference>
<dbReference type="Proteomes" id="UP000300926">
    <property type="component" value="Unassembled WGS sequence"/>
</dbReference>
<proteinExistence type="predicted"/>
<sequence>MPSCKRIFAASLLLICLGYGLHILFTPSQPLRFDQQVYIWQRVWTAEHNEALKRSRPLFSTLRVLGMQFHPQEGIRHFTVNTSLIKQDGRPVWLVARLEGQLTRLNNQQIIQHIQQTLREWQKAGITLVGVEIDYDAPTAKLPDYLTLLSTLHQALPTNIKLSITVLPTWLESPHLARLLRIADTSVLQVHNVLSPEKGLLDASLAQRWVKQYARQTTHPFFIALPAYGSALTSDNRVESEAPLYVAEEMRELSVSPQTIADFIQYLEQQPPHGLQGLVWFRLPLAGDRRAWSLTTLEAVIQHQPLTPRWSLIITQHADKQLFDLAFKNSGVIDAPLPKQIIMSNADCLFADGASHYQVQPGPSSLNFVRGSARQLRAGESSPLGWARCNQKIQGEFNVIP</sequence>
<protein>
    <submittedName>
        <fullName evidence="1">Uncharacterized protein</fullName>
    </submittedName>
</protein>
<evidence type="ECO:0000313" key="1">
    <source>
        <dbReference type="EMBL" id="GCO47340.1"/>
    </source>
</evidence>
<reference evidence="1 2" key="1">
    <citation type="submission" date="2018-04" db="EMBL/GenBank/DDBJ databases">
        <title>Large scale genomics of bovine and human commensal E. coli to reveal the emerging process of EHEC.</title>
        <authorList>
            <person name="Arimizu Y."/>
            <person name="Ogura Y."/>
        </authorList>
    </citation>
    <scope>NUCLEOTIDE SEQUENCE [LARGE SCALE GENOMIC DNA]</scope>
    <source>
        <strain evidence="1 2">ECSC038</strain>
    </source>
</reference>
<name>A0A232Q1F2_ECOLX</name>
<organism evidence="1 2">
    <name type="scientific">Escherichia coli</name>
    <dbReference type="NCBI Taxonomy" id="562"/>
    <lineage>
        <taxon>Bacteria</taxon>
        <taxon>Pseudomonadati</taxon>
        <taxon>Pseudomonadota</taxon>
        <taxon>Gammaproteobacteria</taxon>
        <taxon>Enterobacterales</taxon>
        <taxon>Enterobacteriaceae</taxon>
        <taxon>Escherichia</taxon>
    </lineage>
</organism>
<dbReference type="InterPro" id="IPR021488">
    <property type="entry name" value="DUF3142"/>
</dbReference>
<dbReference type="EMBL" id="BFIH01000086">
    <property type="protein sequence ID" value="GCO47340.1"/>
    <property type="molecule type" value="Genomic_DNA"/>
</dbReference>